<feature type="transmembrane region" description="Helical" evidence="8">
    <location>
        <begin position="382"/>
        <end position="399"/>
    </location>
</feature>
<dbReference type="GO" id="GO:0005886">
    <property type="term" value="C:plasma membrane"/>
    <property type="evidence" value="ECO:0007669"/>
    <property type="project" value="UniProtKB-SubCell"/>
</dbReference>
<feature type="transmembrane region" description="Helical" evidence="8">
    <location>
        <begin position="148"/>
        <end position="166"/>
    </location>
</feature>
<proteinExistence type="predicted"/>
<feature type="transmembrane region" description="Helical" evidence="8">
    <location>
        <begin position="487"/>
        <end position="509"/>
    </location>
</feature>
<dbReference type="PANTHER" id="PTHR33908">
    <property type="entry name" value="MANNOSYLTRANSFERASE YKCB-RELATED"/>
    <property type="match status" value="1"/>
</dbReference>
<accession>A0A0G1F5T6</accession>
<evidence type="ECO:0000313" key="10">
    <source>
        <dbReference type="EMBL" id="KKS82248.1"/>
    </source>
</evidence>
<keyword evidence="6 8" id="KW-1133">Transmembrane helix</keyword>
<keyword evidence="5 8" id="KW-0812">Transmembrane</keyword>
<evidence type="ECO:0000256" key="1">
    <source>
        <dbReference type="ARBA" id="ARBA00004651"/>
    </source>
</evidence>
<feature type="transmembrane region" description="Helical" evidence="8">
    <location>
        <begin position="120"/>
        <end position="142"/>
    </location>
</feature>
<organism evidence="10 11">
    <name type="scientific">Candidatus Wolfebacteria bacterium GW2011_GWC1_43_10</name>
    <dbReference type="NCBI Taxonomy" id="1619011"/>
    <lineage>
        <taxon>Bacteria</taxon>
        <taxon>Candidatus Wolfeibacteriota</taxon>
    </lineage>
</organism>
<feature type="transmembrane region" description="Helical" evidence="8">
    <location>
        <begin position="443"/>
        <end position="459"/>
    </location>
</feature>
<evidence type="ECO:0000256" key="8">
    <source>
        <dbReference type="SAM" id="Phobius"/>
    </source>
</evidence>
<dbReference type="Pfam" id="PF13231">
    <property type="entry name" value="PMT_2"/>
    <property type="match status" value="1"/>
</dbReference>
<evidence type="ECO:0000256" key="3">
    <source>
        <dbReference type="ARBA" id="ARBA00022676"/>
    </source>
</evidence>
<evidence type="ECO:0000256" key="5">
    <source>
        <dbReference type="ARBA" id="ARBA00022692"/>
    </source>
</evidence>
<dbReference type="GO" id="GO:0016763">
    <property type="term" value="F:pentosyltransferase activity"/>
    <property type="evidence" value="ECO:0007669"/>
    <property type="project" value="TreeGrafter"/>
</dbReference>
<gene>
    <name evidence="10" type="ORF">UV58_C0011G0002</name>
</gene>
<evidence type="ECO:0000256" key="7">
    <source>
        <dbReference type="ARBA" id="ARBA00023136"/>
    </source>
</evidence>
<comment type="subcellular location">
    <subcellularLocation>
        <location evidence="1">Cell membrane</location>
        <topology evidence="1">Multi-pass membrane protein</topology>
    </subcellularLocation>
</comment>
<protein>
    <recommendedName>
        <fullName evidence="9">Glycosyltransferase RgtA/B/C/D-like domain-containing protein</fullName>
    </recommendedName>
</protein>
<dbReference type="GO" id="GO:0009103">
    <property type="term" value="P:lipopolysaccharide biosynthetic process"/>
    <property type="evidence" value="ECO:0007669"/>
    <property type="project" value="UniProtKB-ARBA"/>
</dbReference>
<dbReference type="AlphaFoldDB" id="A0A0G1F5T6"/>
<evidence type="ECO:0000256" key="2">
    <source>
        <dbReference type="ARBA" id="ARBA00022475"/>
    </source>
</evidence>
<comment type="caution">
    <text evidence="10">The sequence shown here is derived from an EMBL/GenBank/DDBJ whole genome shotgun (WGS) entry which is preliminary data.</text>
</comment>
<keyword evidence="4" id="KW-0808">Transferase</keyword>
<sequence length="641" mass="73749">MLNRIFFFIKDKIFGFFSWSLVLIMLLGSSLLMLSTSLQESAIMDELAHIPAGYSYSRFLDYRLNPEHPPLIKALAAIPLLFKDLNFPLENKIWKEEVNGQWGAGNQFIYWNNGQRADEIIFWSRIFPIILTLILIIFVYWWSKELLGRWWALIPTFLVAFSPHFLAHGHYLTTDVGAALGFFIGLYFFVKQLTNPSKKNTIWAGIFFGLAQLMKFSLVLLIPIYILLLVIWWLISSKERGFSFLSRNSLLLFWDFLKSFLIILAIGYLIVWLAYFIFTINYPIEKQKLDTESTLNSFAGGPDPEGNSCRLSSLSPRCLANLDIWLSGVPVLRGLGQYILGVLMVMQRSAGGNTAYFLGEVSGGGWWSYFPVVFLLKESLPALILIFVGFLAGLGRIFIRKYRQSSSLKNYLTLNFAEFSMLAMVIFYWLYSVKSPLNIGFRHILPTIPFIYILTTGSFKKWLDSRLGREIGWSVTVRKITSKHLKVLFLLLMLIWVFIETMSASPYFLSYFNEIGGGVRYGYRSVTDSNYDWGQDLIRLKKWVEQNLPAGRQVEKIAVDYFGGGDIKYYLGEKAEGWRSSRGNPADSNIDWLAVSVNTLQSATARTKNFERKPEDEYSWLSSYDQPYARVGTSIFIYRLR</sequence>
<dbReference type="InterPro" id="IPR038731">
    <property type="entry name" value="RgtA/B/C-like"/>
</dbReference>
<dbReference type="PANTHER" id="PTHR33908:SF11">
    <property type="entry name" value="MEMBRANE PROTEIN"/>
    <property type="match status" value="1"/>
</dbReference>
<feature type="transmembrane region" description="Helical" evidence="8">
    <location>
        <begin position="357"/>
        <end position="376"/>
    </location>
</feature>
<feature type="transmembrane region" description="Helical" evidence="8">
    <location>
        <begin position="13"/>
        <end position="34"/>
    </location>
</feature>
<feature type="transmembrane region" description="Helical" evidence="8">
    <location>
        <begin position="256"/>
        <end position="278"/>
    </location>
</feature>
<feature type="transmembrane region" description="Helical" evidence="8">
    <location>
        <begin position="202"/>
        <end position="235"/>
    </location>
</feature>
<evidence type="ECO:0000313" key="11">
    <source>
        <dbReference type="Proteomes" id="UP000034810"/>
    </source>
</evidence>
<feature type="transmembrane region" description="Helical" evidence="8">
    <location>
        <begin position="411"/>
        <end position="431"/>
    </location>
</feature>
<evidence type="ECO:0000256" key="4">
    <source>
        <dbReference type="ARBA" id="ARBA00022679"/>
    </source>
</evidence>
<reference evidence="10 11" key="1">
    <citation type="journal article" date="2015" name="Nature">
        <title>rRNA introns, odd ribosomes, and small enigmatic genomes across a large radiation of phyla.</title>
        <authorList>
            <person name="Brown C.T."/>
            <person name="Hug L.A."/>
            <person name="Thomas B.C."/>
            <person name="Sharon I."/>
            <person name="Castelle C.J."/>
            <person name="Singh A."/>
            <person name="Wilkins M.J."/>
            <person name="Williams K.H."/>
            <person name="Banfield J.F."/>
        </authorList>
    </citation>
    <scope>NUCLEOTIDE SEQUENCE [LARGE SCALE GENOMIC DNA]</scope>
</reference>
<keyword evidence="7 8" id="KW-0472">Membrane</keyword>
<dbReference type="Proteomes" id="UP000034810">
    <property type="component" value="Unassembled WGS sequence"/>
</dbReference>
<keyword evidence="2" id="KW-1003">Cell membrane</keyword>
<feature type="domain" description="Glycosyltransferase RgtA/B/C/D-like" evidence="9">
    <location>
        <begin position="125"/>
        <end position="232"/>
    </location>
</feature>
<dbReference type="InterPro" id="IPR050297">
    <property type="entry name" value="LipidA_mod_glycosyltrf_83"/>
</dbReference>
<feature type="transmembrane region" description="Helical" evidence="8">
    <location>
        <begin position="171"/>
        <end position="190"/>
    </location>
</feature>
<evidence type="ECO:0000259" key="9">
    <source>
        <dbReference type="Pfam" id="PF13231"/>
    </source>
</evidence>
<keyword evidence="3" id="KW-0328">Glycosyltransferase</keyword>
<name>A0A0G1F5T6_9BACT</name>
<dbReference type="EMBL" id="LCFA01000011">
    <property type="protein sequence ID" value="KKS82248.1"/>
    <property type="molecule type" value="Genomic_DNA"/>
</dbReference>
<evidence type="ECO:0000256" key="6">
    <source>
        <dbReference type="ARBA" id="ARBA00022989"/>
    </source>
</evidence>